<name>A0AA38U2L2_9AGAR</name>
<evidence type="ECO:0000313" key="2">
    <source>
        <dbReference type="Proteomes" id="UP001163846"/>
    </source>
</evidence>
<organism evidence="1 2">
    <name type="scientific">Lentinula raphanica</name>
    <dbReference type="NCBI Taxonomy" id="153919"/>
    <lineage>
        <taxon>Eukaryota</taxon>
        <taxon>Fungi</taxon>
        <taxon>Dikarya</taxon>
        <taxon>Basidiomycota</taxon>
        <taxon>Agaricomycotina</taxon>
        <taxon>Agaricomycetes</taxon>
        <taxon>Agaricomycetidae</taxon>
        <taxon>Agaricales</taxon>
        <taxon>Marasmiineae</taxon>
        <taxon>Omphalotaceae</taxon>
        <taxon>Lentinula</taxon>
    </lineage>
</organism>
<evidence type="ECO:0000313" key="1">
    <source>
        <dbReference type="EMBL" id="KAJ3831121.1"/>
    </source>
</evidence>
<accession>A0AA38U2L2</accession>
<gene>
    <name evidence="1" type="ORF">F5878DRAFT_677718</name>
</gene>
<reference evidence="1" key="1">
    <citation type="submission" date="2022-08" db="EMBL/GenBank/DDBJ databases">
        <authorList>
            <consortium name="DOE Joint Genome Institute"/>
            <person name="Min B."/>
            <person name="Riley R."/>
            <person name="Sierra-Patev S."/>
            <person name="Naranjo-Ortiz M."/>
            <person name="Looney B."/>
            <person name="Konkel Z."/>
            <person name="Slot J.C."/>
            <person name="Sakamoto Y."/>
            <person name="Steenwyk J.L."/>
            <person name="Rokas A."/>
            <person name="Carro J."/>
            <person name="Camarero S."/>
            <person name="Ferreira P."/>
            <person name="Molpeceres G."/>
            <person name="Ruiz-Duenas F.J."/>
            <person name="Serrano A."/>
            <person name="Henrissat B."/>
            <person name="Drula E."/>
            <person name="Hughes K.W."/>
            <person name="Mata J.L."/>
            <person name="Ishikawa N.K."/>
            <person name="Vargas-Isla R."/>
            <person name="Ushijima S."/>
            <person name="Smith C.A."/>
            <person name="Ahrendt S."/>
            <person name="Andreopoulos W."/>
            <person name="He G."/>
            <person name="Labutti K."/>
            <person name="Lipzen A."/>
            <person name="Ng V."/>
            <person name="Sandor L."/>
            <person name="Barry K."/>
            <person name="Martinez A.T."/>
            <person name="Xiao Y."/>
            <person name="Gibbons J.G."/>
            <person name="Terashima K."/>
            <person name="Hibbett D.S."/>
            <person name="Grigoriev I.V."/>
        </authorList>
    </citation>
    <scope>NUCLEOTIDE SEQUENCE</scope>
    <source>
        <strain evidence="1">TFB9207</strain>
    </source>
</reference>
<sequence>MDPQGITACRSILHFIQLAQYPSHDNETLQYMKNELLSWHLNKDYFIAKGARSNFDIPKFHSLLHYVDSIKWVGATDNSNTEAFERLHIDFAKEGWRSSNKRDHFPQMTSFISRQEKKIESISVLHGAPGFLGALKLFLNDFLPPLDKQKKAGALGGFLPFRTLEVWHNFGLVPLKILDEPEKSLIKAQPLSTTGKPARFDTVLVLEEDSAQSTAVQGCRVGRLRVIFRLPHTVMDNRKGLMVKAPTDWPREPLGYVTWYTRFKPAPDQATGMYRVEPAIASNGMPHGAIIPLSNIRQSCMLVPGRMSWDKEWKSENILDECSSFFVNNLQTKYTYQTIY</sequence>
<keyword evidence="2" id="KW-1185">Reference proteome</keyword>
<dbReference type="EMBL" id="MU807782">
    <property type="protein sequence ID" value="KAJ3831121.1"/>
    <property type="molecule type" value="Genomic_DNA"/>
</dbReference>
<proteinExistence type="predicted"/>
<comment type="caution">
    <text evidence="1">The sequence shown here is derived from an EMBL/GenBank/DDBJ whole genome shotgun (WGS) entry which is preliminary data.</text>
</comment>
<dbReference type="AlphaFoldDB" id="A0AA38U2L2"/>
<protein>
    <submittedName>
        <fullName evidence="1">Uncharacterized protein</fullName>
    </submittedName>
</protein>
<dbReference type="Proteomes" id="UP001163846">
    <property type="component" value="Unassembled WGS sequence"/>
</dbReference>